<dbReference type="PIRSF" id="PIRSF002741">
    <property type="entry name" value="MppA"/>
    <property type="match status" value="1"/>
</dbReference>
<evidence type="ECO:0000256" key="5">
    <source>
        <dbReference type="ARBA" id="ARBA00022856"/>
    </source>
</evidence>
<dbReference type="PROSITE" id="PS51257">
    <property type="entry name" value="PROKAR_LIPOPROTEIN"/>
    <property type="match status" value="1"/>
</dbReference>
<organism evidence="9 10">
    <name type="scientific">Exobacillus caeni</name>
    <dbReference type="NCBI Taxonomy" id="2574798"/>
    <lineage>
        <taxon>Bacteria</taxon>
        <taxon>Bacillati</taxon>
        <taxon>Bacillota</taxon>
        <taxon>Bacilli</taxon>
        <taxon>Bacillales</taxon>
        <taxon>Guptibacillaceae</taxon>
        <taxon>Exobacillus</taxon>
    </lineage>
</organism>
<dbReference type="SUPFAM" id="SSF53850">
    <property type="entry name" value="Periplasmic binding protein-like II"/>
    <property type="match status" value="1"/>
</dbReference>
<keyword evidence="5" id="KW-0653">Protein transport</keyword>
<dbReference type="Gene3D" id="3.90.76.10">
    <property type="entry name" value="Dipeptide-binding Protein, Domain 1"/>
    <property type="match status" value="1"/>
</dbReference>
<dbReference type="FunFam" id="3.90.76.10:FF:000001">
    <property type="entry name" value="Oligopeptide ABC transporter substrate-binding protein"/>
    <property type="match status" value="1"/>
</dbReference>
<dbReference type="InterPro" id="IPR000914">
    <property type="entry name" value="SBP_5_dom"/>
</dbReference>
<keyword evidence="4 7" id="KW-0732">Signal</keyword>
<protein>
    <submittedName>
        <fullName evidence="9">Peptide ABC transporter substrate-binding protein</fullName>
    </submittedName>
</protein>
<feature type="signal peptide" evidence="7">
    <location>
        <begin position="1"/>
        <end position="25"/>
    </location>
</feature>
<feature type="region of interest" description="Disordered" evidence="6">
    <location>
        <begin position="28"/>
        <end position="47"/>
    </location>
</feature>
<comment type="subcellular location">
    <subcellularLocation>
        <location evidence="1">Cell membrane</location>
        <topology evidence="1">Lipid-anchor</topology>
    </subcellularLocation>
</comment>
<reference evidence="9 10" key="1">
    <citation type="submission" date="2019-04" db="EMBL/GenBank/DDBJ databases">
        <title>Bacillus caeni sp. nov., a bacterium isolated from mangrove sediment.</title>
        <authorList>
            <person name="Huang H."/>
            <person name="Mo K."/>
            <person name="Hu Y."/>
        </authorList>
    </citation>
    <scope>NUCLEOTIDE SEQUENCE [LARGE SCALE GENOMIC DNA]</scope>
    <source>
        <strain evidence="9 10">HB172195</strain>
    </source>
</reference>
<evidence type="ECO:0000313" key="9">
    <source>
        <dbReference type="EMBL" id="TLS38630.1"/>
    </source>
</evidence>
<dbReference type="InterPro" id="IPR023765">
    <property type="entry name" value="SBP_5_CS"/>
</dbReference>
<dbReference type="GO" id="GO:0015833">
    <property type="term" value="P:peptide transport"/>
    <property type="evidence" value="ECO:0007669"/>
    <property type="project" value="UniProtKB-KW"/>
</dbReference>
<dbReference type="PANTHER" id="PTHR30290:SF10">
    <property type="entry name" value="PERIPLASMIC OLIGOPEPTIDE-BINDING PROTEIN-RELATED"/>
    <property type="match status" value="1"/>
</dbReference>
<dbReference type="PROSITE" id="PS01040">
    <property type="entry name" value="SBP_BACTERIAL_5"/>
    <property type="match status" value="1"/>
</dbReference>
<accession>A0A5R9F8Q2</accession>
<dbReference type="RefSeq" id="WP_138123375.1">
    <property type="nucleotide sequence ID" value="NZ_SWLG01000002.1"/>
</dbReference>
<dbReference type="GO" id="GO:1904680">
    <property type="term" value="F:peptide transmembrane transporter activity"/>
    <property type="evidence" value="ECO:0007669"/>
    <property type="project" value="TreeGrafter"/>
</dbReference>
<feature type="chain" id="PRO_5039520675" evidence="7">
    <location>
        <begin position="26"/>
        <end position="548"/>
    </location>
</feature>
<dbReference type="PANTHER" id="PTHR30290">
    <property type="entry name" value="PERIPLASMIC BINDING COMPONENT OF ABC TRANSPORTER"/>
    <property type="match status" value="1"/>
</dbReference>
<proteinExistence type="inferred from homology"/>
<name>A0A5R9F8Q2_9BACL</name>
<dbReference type="FunFam" id="3.10.105.10:FF:000001">
    <property type="entry name" value="Oligopeptide ABC transporter, oligopeptide-binding protein"/>
    <property type="match status" value="1"/>
</dbReference>
<dbReference type="InterPro" id="IPR039424">
    <property type="entry name" value="SBP_5"/>
</dbReference>
<dbReference type="InterPro" id="IPR030678">
    <property type="entry name" value="Peptide/Ni-bd"/>
</dbReference>
<evidence type="ECO:0000256" key="7">
    <source>
        <dbReference type="SAM" id="SignalP"/>
    </source>
</evidence>
<feature type="compositionally biased region" description="Polar residues" evidence="6">
    <location>
        <begin position="28"/>
        <end position="39"/>
    </location>
</feature>
<dbReference type="Pfam" id="PF00496">
    <property type="entry name" value="SBP_bac_5"/>
    <property type="match status" value="1"/>
</dbReference>
<evidence type="ECO:0000256" key="2">
    <source>
        <dbReference type="ARBA" id="ARBA00005695"/>
    </source>
</evidence>
<evidence type="ECO:0000256" key="1">
    <source>
        <dbReference type="ARBA" id="ARBA00004193"/>
    </source>
</evidence>
<dbReference type="Gene3D" id="3.40.190.10">
    <property type="entry name" value="Periplasmic binding protein-like II"/>
    <property type="match status" value="1"/>
</dbReference>
<keyword evidence="10" id="KW-1185">Reference proteome</keyword>
<dbReference type="Gene3D" id="3.10.105.10">
    <property type="entry name" value="Dipeptide-binding Protein, Domain 3"/>
    <property type="match status" value="1"/>
</dbReference>
<evidence type="ECO:0000256" key="6">
    <source>
        <dbReference type="SAM" id="MobiDB-lite"/>
    </source>
</evidence>
<dbReference type="GO" id="GO:0030288">
    <property type="term" value="C:outer membrane-bounded periplasmic space"/>
    <property type="evidence" value="ECO:0007669"/>
    <property type="project" value="UniProtKB-ARBA"/>
</dbReference>
<feature type="domain" description="Solute-binding protein family 5" evidence="8">
    <location>
        <begin position="89"/>
        <end position="466"/>
    </location>
</feature>
<evidence type="ECO:0000256" key="3">
    <source>
        <dbReference type="ARBA" id="ARBA00022448"/>
    </source>
</evidence>
<evidence type="ECO:0000256" key="4">
    <source>
        <dbReference type="ARBA" id="ARBA00022729"/>
    </source>
</evidence>
<evidence type="ECO:0000259" key="8">
    <source>
        <dbReference type="Pfam" id="PF00496"/>
    </source>
</evidence>
<keyword evidence="5" id="KW-0571">Peptide transport</keyword>
<dbReference type="CDD" id="cd08504">
    <property type="entry name" value="PBP2_OppA"/>
    <property type="match status" value="1"/>
</dbReference>
<evidence type="ECO:0000313" key="10">
    <source>
        <dbReference type="Proteomes" id="UP000308230"/>
    </source>
</evidence>
<dbReference type="GO" id="GO:0043190">
    <property type="term" value="C:ATP-binding cassette (ABC) transporter complex"/>
    <property type="evidence" value="ECO:0007669"/>
    <property type="project" value="InterPro"/>
</dbReference>
<comment type="similarity">
    <text evidence="2">Belongs to the bacterial solute-binding protein 5 family.</text>
</comment>
<dbReference type="EMBL" id="SWLG01000002">
    <property type="protein sequence ID" value="TLS38630.1"/>
    <property type="molecule type" value="Genomic_DNA"/>
</dbReference>
<dbReference type="OrthoDB" id="9801912at2"/>
<gene>
    <name evidence="9" type="ORF">FCL54_03780</name>
</gene>
<dbReference type="Proteomes" id="UP000308230">
    <property type="component" value="Unassembled WGS sequence"/>
</dbReference>
<comment type="caution">
    <text evidence="9">The sequence shown here is derived from an EMBL/GenBank/DDBJ whole genome shotgun (WGS) entry which is preliminary data.</text>
</comment>
<dbReference type="AlphaFoldDB" id="A0A5R9F8Q2"/>
<keyword evidence="3" id="KW-0813">Transport</keyword>
<sequence>MNKRFVKSLTLLLVLGLFLTGCNFSGNSSEKTEGNATDASSEKSGDKTISLSVENDIPDLNQVTTTDSISFSILNNVMEGLYRLDKDNKPEPAMAKDVDISEDKLTYTFTLRDGIKWSNGDPVTAEDFKYSWLRAMHPDTAGAYYNILSDYIKGAAAFADGTGKAEDVAIEVKDDKTLVVELEKPTPYFLGLTAFVTYFPLNKKFVEEQGDNFGLAKDAILYNGPYVLTDYDQAKGVTFEKNKEYWDNDNVDVEKIDLKVIKEQGTALNLYEAGELDRVNLASSDVNEYKDSPEFGTNVNFRSYYIQFNLGNESINNDNIRKALQLAYDPKVLEEVILNNGSEAAYGLIAPGMTGPNDQSFREAQGPVIKPDAAKAKELWEKGVEELGKAPELELLTADDSVSKDTGTFLQSEYKKNLGIEISLVTKPYSGRLQAMRDDKFQMVVSAWGADYNDPMTYMNLWVTPERAFRGHYASDKYDALVNGARDEADETKRMEMFMEAERVMLEEDAILGPLYYQGMAYLQKENVKNLVFHPYGASWDYKYATVE</sequence>